<dbReference type="OrthoDB" id="1938526at2759"/>
<dbReference type="EMBL" id="LFYR01000113">
    <property type="protein sequence ID" value="KMZ75900.1"/>
    <property type="molecule type" value="Genomic_DNA"/>
</dbReference>
<evidence type="ECO:0000313" key="2">
    <source>
        <dbReference type="Proteomes" id="UP000036987"/>
    </source>
</evidence>
<dbReference type="AlphaFoldDB" id="A0A0K9Q5T4"/>
<sequence length="281" mass="31960">MVDGLSRDADVNTMNSNRTNSLDFETCFDPEFVLRALFDQIIFVESLDSQPPNWPTTDIVIHFVPGPSPNEVAAEFSDILSHWIWKLCGSSHANANDKSRNQVDMLICKILNEKIPISKGSSDLLNIKGLGSIDPPLLLPPLSYDSSQRKYEQGRRAVVAMLVWLRKVVALDPGGMSQSFDFRDPEELKWQKLVLSTRKALLQMTQNCLDEGDIPKKKKRTTSKTQIENAKIDDELNLGERKSQRVLDLLKSYKRSYQKKRIPIGKFFQADVPKWTGPRIK</sequence>
<proteinExistence type="predicted"/>
<gene>
    <name evidence="1" type="ORF">ZOSMA_10G01690</name>
</gene>
<name>A0A0K9Q5T4_ZOSMR</name>
<keyword evidence="2" id="KW-1185">Reference proteome</keyword>
<comment type="caution">
    <text evidence="1">The sequence shown here is derived from an EMBL/GenBank/DDBJ whole genome shotgun (WGS) entry which is preliminary data.</text>
</comment>
<protein>
    <submittedName>
        <fullName evidence="1">Uncharacterized protein</fullName>
    </submittedName>
</protein>
<dbReference type="Proteomes" id="UP000036987">
    <property type="component" value="Unassembled WGS sequence"/>
</dbReference>
<evidence type="ECO:0000313" key="1">
    <source>
        <dbReference type="EMBL" id="KMZ75900.1"/>
    </source>
</evidence>
<accession>A0A0K9Q5T4</accession>
<reference evidence="2" key="1">
    <citation type="journal article" date="2016" name="Nature">
        <title>The genome of the seagrass Zostera marina reveals angiosperm adaptation to the sea.</title>
        <authorList>
            <person name="Olsen J.L."/>
            <person name="Rouze P."/>
            <person name="Verhelst B."/>
            <person name="Lin Y.-C."/>
            <person name="Bayer T."/>
            <person name="Collen J."/>
            <person name="Dattolo E."/>
            <person name="De Paoli E."/>
            <person name="Dittami S."/>
            <person name="Maumus F."/>
            <person name="Michel G."/>
            <person name="Kersting A."/>
            <person name="Lauritano C."/>
            <person name="Lohaus R."/>
            <person name="Toepel M."/>
            <person name="Tonon T."/>
            <person name="Vanneste K."/>
            <person name="Amirebrahimi M."/>
            <person name="Brakel J."/>
            <person name="Bostroem C."/>
            <person name="Chovatia M."/>
            <person name="Grimwood J."/>
            <person name="Jenkins J.W."/>
            <person name="Jueterbock A."/>
            <person name="Mraz A."/>
            <person name="Stam W.T."/>
            <person name="Tice H."/>
            <person name="Bornberg-Bauer E."/>
            <person name="Green P.J."/>
            <person name="Pearson G.A."/>
            <person name="Procaccini G."/>
            <person name="Duarte C.M."/>
            <person name="Schmutz J."/>
            <person name="Reusch T.B.H."/>
            <person name="Van de Peer Y."/>
        </authorList>
    </citation>
    <scope>NUCLEOTIDE SEQUENCE [LARGE SCALE GENOMIC DNA]</scope>
    <source>
        <strain evidence="2">cv. Finnish</strain>
    </source>
</reference>
<organism evidence="1 2">
    <name type="scientific">Zostera marina</name>
    <name type="common">Eelgrass</name>
    <dbReference type="NCBI Taxonomy" id="29655"/>
    <lineage>
        <taxon>Eukaryota</taxon>
        <taxon>Viridiplantae</taxon>
        <taxon>Streptophyta</taxon>
        <taxon>Embryophyta</taxon>
        <taxon>Tracheophyta</taxon>
        <taxon>Spermatophyta</taxon>
        <taxon>Magnoliopsida</taxon>
        <taxon>Liliopsida</taxon>
        <taxon>Zosteraceae</taxon>
        <taxon>Zostera</taxon>
    </lineage>
</organism>